<gene>
    <name evidence="2" type="ORF">GCM10022277_10590</name>
</gene>
<dbReference type="EMBL" id="BAABBN010000004">
    <property type="protein sequence ID" value="GAA3917455.1"/>
    <property type="molecule type" value="Genomic_DNA"/>
</dbReference>
<dbReference type="Gene3D" id="1.10.3210.10">
    <property type="entry name" value="Hypothetical protein af1432"/>
    <property type="match status" value="1"/>
</dbReference>
<dbReference type="PANTHER" id="PTHR40202">
    <property type="match status" value="1"/>
</dbReference>
<protein>
    <submittedName>
        <fullName evidence="2">HD domain-containing protein</fullName>
    </submittedName>
</protein>
<dbReference type="Pfam" id="PF01966">
    <property type="entry name" value="HD"/>
    <property type="match status" value="1"/>
</dbReference>
<evidence type="ECO:0000313" key="2">
    <source>
        <dbReference type="EMBL" id="GAA3917455.1"/>
    </source>
</evidence>
<dbReference type="RefSeq" id="WP_344796216.1">
    <property type="nucleotide sequence ID" value="NZ_BAABBN010000004.1"/>
</dbReference>
<dbReference type="SUPFAM" id="SSF109604">
    <property type="entry name" value="HD-domain/PDEase-like"/>
    <property type="match status" value="1"/>
</dbReference>
<organism evidence="2 3">
    <name type="scientific">Litoribacillus peritrichatus</name>
    <dbReference type="NCBI Taxonomy" id="718191"/>
    <lineage>
        <taxon>Bacteria</taxon>
        <taxon>Pseudomonadati</taxon>
        <taxon>Pseudomonadota</taxon>
        <taxon>Gammaproteobacteria</taxon>
        <taxon>Oceanospirillales</taxon>
        <taxon>Oceanospirillaceae</taxon>
        <taxon>Litoribacillus</taxon>
    </lineage>
</organism>
<dbReference type="PANTHER" id="PTHR40202:SF1">
    <property type="entry name" value="HD DOMAIN-CONTAINING PROTEIN"/>
    <property type="match status" value="1"/>
</dbReference>
<keyword evidence="3" id="KW-1185">Reference proteome</keyword>
<name>A0ABP7MC85_9GAMM</name>
<accession>A0ABP7MC85</accession>
<dbReference type="InterPro" id="IPR006674">
    <property type="entry name" value="HD_domain"/>
</dbReference>
<comment type="caution">
    <text evidence="2">The sequence shown here is derived from an EMBL/GenBank/DDBJ whole genome shotgun (WGS) entry which is preliminary data.</text>
</comment>
<feature type="domain" description="HD" evidence="1">
    <location>
        <begin position="35"/>
        <end position="100"/>
    </location>
</feature>
<evidence type="ECO:0000313" key="3">
    <source>
        <dbReference type="Proteomes" id="UP001501565"/>
    </source>
</evidence>
<proteinExistence type="predicted"/>
<dbReference type="CDD" id="cd00077">
    <property type="entry name" value="HDc"/>
    <property type="match status" value="1"/>
</dbReference>
<dbReference type="InterPro" id="IPR052567">
    <property type="entry name" value="OP_Dioxygenase"/>
</dbReference>
<reference evidence="3" key="1">
    <citation type="journal article" date="2019" name="Int. J. Syst. Evol. Microbiol.">
        <title>The Global Catalogue of Microorganisms (GCM) 10K type strain sequencing project: providing services to taxonomists for standard genome sequencing and annotation.</title>
        <authorList>
            <consortium name="The Broad Institute Genomics Platform"/>
            <consortium name="The Broad Institute Genome Sequencing Center for Infectious Disease"/>
            <person name="Wu L."/>
            <person name="Ma J."/>
        </authorList>
    </citation>
    <scope>NUCLEOTIDE SEQUENCE [LARGE SCALE GENOMIC DNA]</scope>
    <source>
        <strain evidence="3">JCM 17551</strain>
    </source>
</reference>
<sequence>MNTNLEPKERQYQAIAALFEAYGDEQYGEAITQKEHMLQCAFLADQEGASDALVIAALLHDVGHFIGPQNAELIATGTPGEDFHHEVLGARYLKQFFGPEVTTPIQLHVAAKRYLCSVDEAYEGALSEASQHSLKLQGGAMTVEQVQKFQSSRYFNEALKVRYYDDQGKIVGLDLPGLSAYKERMIALMLNKVTPEPS</sequence>
<dbReference type="InterPro" id="IPR003607">
    <property type="entry name" value="HD/PDEase_dom"/>
</dbReference>
<evidence type="ECO:0000259" key="1">
    <source>
        <dbReference type="Pfam" id="PF01966"/>
    </source>
</evidence>
<dbReference type="Proteomes" id="UP001501565">
    <property type="component" value="Unassembled WGS sequence"/>
</dbReference>